<reference evidence="2 3" key="1">
    <citation type="submission" date="2017-09" db="EMBL/GenBank/DDBJ databases">
        <title>Large-scale bioinformatics analysis of Bacillus genomes uncovers conserved roles of natural products in bacterial physiology.</title>
        <authorList>
            <consortium name="Agbiome Team Llc"/>
            <person name="Bleich R.M."/>
            <person name="Grubbs K.J."/>
            <person name="Santa Maria K.C."/>
            <person name="Allen S.E."/>
            <person name="Farag S."/>
            <person name="Shank E.A."/>
            <person name="Bowers A."/>
        </authorList>
    </citation>
    <scope>NUCLEOTIDE SEQUENCE [LARGE SCALE GENOMIC DNA]</scope>
    <source>
        <strain evidence="2 3">AFS053130</strain>
    </source>
</reference>
<accession>A0A2B9D3Y8</accession>
<evidence type="ECO:0000256" key="1">
    <source>
        <dbReference type="SAM" id="MobiDB-lite"/>
    </source>
</evidence>
<proteinExistence type="predicted"/>
<protein>
    <submittedName>
        <fullName evidence="2">Uncharacterized protein</fullName>
    </submittedName>
</protein>
<evidence type="ECO:0000313" key="3">
    <source>
        <dbReference type="Proteomes" id="UP000222054"/>
    </source>
</evidence>
<name>A0A2B9D3Y8_BACCE</name>
<dbReference type="Proteomes" id="UP000222054">
    <property type="component" value="Unassembled WGS sequence"/>
</dbReference>
<dbReference type="EMBL" id="NUHO01000243">
    <property type="protein sequence ID" value="PGM87388.1"/>
    <property type="molecule type" value="Genomic_DNA"/>
</dbReference>
<feature type="compositionally biased region" description="Polar residues" evidence="1">
    <location>
        <begin position="1"/>
        <end position="19"/>
    </location>
</feature>
<dbReference type="AlphaFoldDB" id="A0A2B9D3Y8"/>
<dbReference type="RefSeq" id="WP_098779966.1">
    <property type="nucleotide sequence ID" value="NZ_NUHO01000243.1"/>
</dbReference>
<evidence type="ECO:0000313" key="2">
    <source>
        <dbReference type="EMBL" id="PGM87388.1"/>
    </source>
</evidence>
<sequence>MNNHNQSFHGCSCSNNGPSKSMIPNPEYRKDHTRVTELNSYINVTGAGYQEIFPSEDVTLKKWELEIMLTLKNPIL</sequence>
<comment type="caution">
    <text evidence="2">The sequence shown here is derived from an EMBL/GenBank/DDBJ whole genome shotgun (WGS) entry which is preliminary data.</text>
</comment>
<feature type="region of interest" description="Disordered" evidence="1">
    <location>
        <begin position="1"/>
        <end position="30"/>
    </location>
</feature>
<organism evidence="2 3">
    <name type="scientific">Bacillus cereus</name>
    <dbReference type="NCBI Taxonomy" id="1396"/>
    <lineage>
        <taxon>Bacteria</taxon>
        <taxon>Bacillati</taxon>
        <taxon>Bacillota</taxon>
        <taxon>Bacilli</taxon>
        <taxon>Bacillales</taxon>
        <taxon>Bacillaceae</taxon>
        <taxon>Bacillus</taxon>
        <taxon>Bacillus cereus group</taxon>
    </lineage>
</organism>
<gene>
    <name evidence="2" type="ORF">CN958_30300</name>
</gene>